<evidence type="ECO:0000259" key="1">
    <source>
        <dbReference type="Pfam" id="PF04266"/>
    </source>
</evidence>
<sequence>MKALSLRGDYVMDIIRGQKKIEYRSWQTKYRGPILLCSTVKKVHGAVPGYALCVAMIKKIEWNDWDQCYYWHIEPFEKGSSYLIEPIHVKGMQHLFNVDDQLIKPAPFVKYSPNDAAFCDWWEDKIEPLIYE</sequence>
<dbReference type="EMBL" id="CP047415">
    <property type="protein sequence ID" value="QLL75040.1"/>
    <property type="molecule type" value="Genomic_DNA"/>
</dbReference>
<evidence type="ECO:0000313" key="2">
    <source>
        <dbReference type="EMBL" id="QLL75040.1"/>
    </source>
</evidence>
<dbReference type="Pfam" id="PF04266">
    <property type="entry name" value="ASCH"/>
    <property type="match status" value="1"/>
</dbReference>
<dbReference type="SUPFAM" id="SSF88697">
    <property type="entry name" value="PUA domain-like"/>
    <property type="match status" value="1"/>
</dbReference>
<evidence type="ECO:0000313" key="3">
    <source>
        <dbReference type="Proteomes" id="UP000510660"/>
    </source>
</evidence>
<name>A0A5M9YNR3_9LACO</name>
<proteinExistence type="predicted"/>
<organism evidence="2 3">
    <name type="scientific">Lactobacillus crispatus</name>
    <dbReference type="NCBI Taxonomy" id="47770"/>
    <lineage>
        <taxon>Bacteria</taxon>
        <taxon>Bacillati</taxon>
        <taxon>Bacillota</taxon>
        <taxon>Bacilli</taxon>
        <taxon>Lactobacillales</taxon>
        <taxon>Lactobacillaceae</taxon>
        <taxon>Lactobacillus</taxon>
    </lineage>
</organism>
<protein>
    <submittedName>
        <fullName evidence="2">ASCH domain-containing protein</fullName>
    </submittedName>
</protein>
<reference evidence="2 3" key="1">
    <citation type="submission" date="2020-01" db="EMBL/GenBank/DDBJ databases">
        <title>Complete and circular genome sequences of six lactobacillus isolates from horses.</title>
        <authorList>
            <person name="Hassan H.M."/>
        </authorList>
    </citation>
    <scope>NUCLEOTIDE SEQUENCE [LARGE SCALE GENOMIC DNA]</scope>
    <source>
        <strain evidence="2 3">1D</strain>
    </source>
</reference>
<dbReference type="InterPro" id="IPR015947">
    <property type="entry name" value="PUA-like_sf"/>
</dbReference>
<dbReference type="RefSeq" id="WP_150398153.1">
    <property type="nucleotide sequence ID" value="NZ_CP047415.1"/>
</dbReference>
<dbReference type="AlphaFoldDB" id="A0A5M9YNR3"/>
<accession>A0A5M9YNR3</accession>
<dbReference type="InterPro" id="IPR007374">
    <property type="entry name" value="ASCH_domain"/>
</dbReference>
<gene>
    <name evidence="2" type="ORF">GTO85_06490</name>
</gene>
<feature type="domain" description="ASCH" evidence="1">
    <location>
        <begin position="4"/>
        <end position="67"/>
    </location>
</feature>
<dbReference type="Proteomes" id="UP000510660">
    <property type="component" value="Chromosome"/>
</dbReference>
<dbReference type="Gene3D" id="2.30.130.30">
    <property type="entry name" value="Hypothetical protein"/>
    <property type="match status" value="1"/>
</dbReference>